<dbReference type="GO" id="GO:0006508">
    <property type="term" value="P:proteolysis"/>
    <property type="evidence" value="ECO:0007669"/>
    <property type="project" value="UniProtKB-KW"/>
</dbReference>
<feature type="region of interest" description="Disordered" evidence="8">
    <location>
        <begin position="433"/>
        <end position="466"/>
    </location>
</feature>
<evidence type="ECO:0000259" key="9">
    <source>
        <dbReference type="Pfam" id="PF00082"/>
    </source>
</evidence>
<evidence type="ECO:0000256" key="8">
    <source>
        <dbReference type="SAM" id="MobiDB-lite"/>
    </source>
</evidence>
<dbReference type="PANTHER" id="PTHR43399">
    <property type="entry name" value="SUBTILISIN-RELATED"/>
    <property type="match status" value="1"/>
</dbReference>
<keyword evidence="2 5" id="KW-0645">Protease</keyword>
<keyword evidence="7" id="KW-0175">Coiled coil</keyword>
<evidence type="ECO:0000256" key="6">
    <source>
        <dbReference type="RuleBase" id="RU003355"/>
    </source>
</evidence>
<evidence type="ECO:0000256" key="2">
    <source>
        <dbReference type="ARBA" id="ARBA00022670"/>
    </source>
</evidence>
<gene>
    <name evidence="10" type="ORF">NKR19_g6508</name>
</gene>
<dbReference type="InterPro" id="IPR000209">
    <property type="entry name" value="Peptidase_S8/S53_dom"/>
</dbReference>
<comment type="similarity">
    <text evidence="1 5 6">Belongs to the peptidase S8 family.</text>
</comment>
<protein>
    <submittedName>
        <fullName evidence="10">Intracellular serine protease</fullName>
    </submittedName>
</protein>
<dbReference type="InterPro" id="IPR023828">
    <property type="entry name" value="Peptidase_S8_Ser-AS"/>
</dbReference>
<dbReference type="Pfam" id="PF00082">
    <property type="entry name" value="Peptidase_S8"/>
    <property type="match status" value="1"/>
</dbReference>
<dbReference type="PROSITE" id="PS00136">
    <property type="entry name" value="SUBTILASE_ASP"/>
    <property type="match status" value="1"/>
</dbReference>
<dbReference type="AlphaFoldDB" id="A0AA38RR04"/>
<dbReference type="PROSITE" id="PS51892">
    <property type="entry name" value="SUBTILASE"/>
    <property type="match status" value="1"/>
</dbReference>
<keyword evidence="4 5" id="KW-0720">Serine protease</keyword>
<dbReference type="GO" id="GO:0004252">
    <property type="term" value="F:serine-type endopeptidase activity"/>
    <property type="evidence" value="ECO:0007669"/>
    <property type="project" value="UniProtKB-UniRule"/>
</dbReference>
<proteinExistence type="inferred from homology"/>
<feature type="domain" description="Peptidase S8/S53" evidence="9">
    <location>
        <begin position="392"/>
        <end position="677"/>
    </location>
</feature>
<dbReference type="EMBL" id="JANBVN010000101">
    <property type="protein sequence ID" value="KAJ9144324.1"/>
    <property type="molecule type" value="Genomic_DNA"/>
</dbReference>
<evidence type="ECO:0000256" key="7">
    <source>
        <dbReference type="SAM" id="Coils"/>
    </source>
</evidence>
<organism evidence="10 11">
    <name type="scientific">Coniochaeta hoffmannii</name>
    <dbReference type="NCBI Taxonomy" id="91930"/>
    <lineage>
        <taxon>Eukaryota</taxon>
        <taxon>Fungi</taxon>
        <taxon>Dikarya</taxon>
        <taxon>Ascomycota</taxon>
        <taxon>Pezizomycotina</taxon>
        <taxon>Sordariomycetes</taxon>
        <taxon>Sordariomycetidae</taxon>
        <taxon>Coniochaetales</taxon>
        <taxon>Coniochaetaceae</taxon>
        <taxon>Coniochaeta</taxon>
    </lineage>
</organism>
<evidence type="ECO:0000256" key="4">
    <source>
        <dbReference type="ARBA" id="ARBA00022825"/>
    </source>
</evidence>
<evidence type="ECO:0000256" key="5">
    <source>
        <dbReference type="PROSITE-ProRule" id="PRU01240"/>
    </source>
</evidence>
<feature type="active site" description="Charge relay system" evidence="5">
    <location>
        <position position="398"/>
    </location>
</feature>
<keyword evidence="3 5" id="KW-0378">Hydrolase</keyword>
<dbReference type="PROSITE" id="PS00138">
    <property type="entry name" value="SUBTILASE_SER"/>
    <property type="match status" value="1"/>
</dbReference>
<dbReference type="InterPro" id="IPR036852">
    <property type="entry name" value="Peptidase_S8/S53_dom_sf"/>
</dbReference>
<comment type="caution">
    <text evidence="10">The sequence shown here is derived from an EMBL/GenBank/DDBJ whole genome shotgun (WGS) entry which is preliminary data.</text>
</comment>
<feature type="active site" description="Charge relay system" evidence="5">
    <location>
        <position position="658"/>
    </location>
</feature>
<evidence type="ECO:0000256" key="1">
    <source>
        <dbReference type="ARBA" id="ARBA00011073"/>
    </source>
</evidence>
<evidence type="ECO:0000313" key="11">
    <source>
        <dbReference type="Proteomes" id="UP001174691"/>
    </source>
</evidence>
<accession>A0AA38RR04</accession>
<dbReference type="PANTHER" id="PTHR43399:SF4">
    <property type="entry name" value="CELL WALL-ASSOCIATED PROTEASE"/>
    <property type="match status" value="1"/>
</dbReference>
<dbReference type="InterPro" id="IPR015500">
    <property type="entry name" value="Peptidase_S8_subtilisin-rel"/>
</dbReference>
<feature type="active site" description="Charge relay system" evidence="5">
    <location>
        <position position="467"/>
    </location>
</feature>
<dbReference type="Gene3D" id="3.40.50.200">
    <property type="entry name" value="Peptidase S8/S53 domain"/>
    <property type="match status" value="1"/>
</dbReference>
<reference evidence="10" key="1">
    <citation type="submission" date="2022-07" db="EMBL/GenBank/DDBJ databases">
        <title>Fungi with potential for degradation of polypropylene.</title>
        <authorList>
            <person name="Gostincar C."/>
        </authorList>
    </citation>
    <scope>NUCLEOTIDE SEQUENCE</scope>
    <source>
        <strain evidence="10">EXF-13287</strain>
    </source>
</reference>
<keyword evidence="11" id="KW-1185">Reference proteome</keyword>
<dbReference type="SUPFAM" id="SSF52743">
    <property type="entry name" value="Subtilisin-like"/>
    <property type="match status" value="1"/>
</dbReference>
<dbReference type="Proteomes" id="UP001174691">
    <property type="component" value="Unassembled WGS sequence"/>
</dbReference>
<feature type="region of interest" description="Disordered" evidence="8">
    <location>
        <begin position="311"/>
        <end position="334"/>
    </location>
</feature>
<sequence length="758" mass="84723">MASTSKEVIEERDEALKEYNEGLKKCTSLEAREALEKARNQRLNDIQIKIIDGMSEALGKTKAGTANDLDILHAKEHLALTMFLGDLFIKAEKIYREILDARLEIKDEIERTTLTRHMLLATLYHIAADLKKASEASPEEAPLKPEAAAGVAPAPALTERAKIDWILVRREALELAMTNIGHTTKENKKLAEDVDMALSLLNNLREPNKEETKELAIALRKKIEILENSISREQARNPENEQQLIAAKIQLFRLLSQGLQEIEEAKSVAISLEPNLLKELETPTSQNARLLARISEFLAEIKSFLADATASRGGTPAYEREPSFPTSRSVTWHTDPLEEDDDERAALFDAGATSPGENPLESARWIQSFLKFRQKTLENAVVNIQDRTQTPVRVAIIDTGIDPNHQYIKDRRWTPWFSVGDTQVERYHDFSDAVPSSRAAPGSNQEAREPAESQPQPPPHAEDKDGHGTFIAGILLQLVPQIDLRIARIGEKREDIQKDANLSFKVSQAIKHAVEEWDSEIISISFCCKETKEVRDAIQTAVSKNILLFAATGNDGYNEDLIYPADEDKVFKVMACNHFGRIREFSTPSWNEAYSLLTLGCAIESTWPPSLRAAAAAASVELVCPRLLMRKKAGPEALHKQDGSCNCRDTWAYMSGTSFAAPVAAAFAAVIYQFYNAHQSQIKPGLGIDELKSISSMRRVLKAMSLQTEGGYSYLRPPKHKSNQFTFRPVGKDQGKTYDEFFIDTLRTVITRGDGLFR</sequence>
<dbReference type="PRINTS" id="PR00723">
    <property type="entry name" value="SUBTILISIN"/>
</dbReference>
<evidence type="ECO:0000256" key="3">
    <source>
        <dbReference type="ARBA" id="ARBA00022801"/>
    </source>
</evidence>
<dbReference type="InterPro" id="IPR023827">
    <property type="entry name" value="Peptidase_S8_Asp-AS"/>
</dbReference>
<name>A0AA38RR04_9PEZI</name>
<feature type="coiled-coil region" evidence="7">
    <location>
        <begin position="209"/>
        <end position="236"/>
    </location>
</feature>
<evidence type="ECO:0000313" key="10">
    <source>
        <dbReference type="EMBL" id="KAJ9144324.1"/>
    </source>
</evidence>
<dbReference type="InterPro" id="IPR051048">
    <property type="entry name" value="Peptidase_S8/S53_subtilisin"/>
</dbReference>